<organism evidence="2 3">
    <name type="scientific">Salix suchowensis</name>
    <dbReference type="NCBI Taxonomy" id="1278906"/>
    <lineage>
        <taxon>Eukaryota</taxon>
        <taxon>Viridiplantae</taxon>
        <taxon>Streptophyta</taxon>
        <taxon>Embryophyta</taxon>
        <taxon>Tracheophyta</taxon>
        <taxon>Spermatophyta</taxon>
        <taxon>Magnoliopsida</taxon>
        <taxon>eudicotyledons</taxon>
        <taxon>Gunneridae</taxon>
        <taxon>Pentapetalae</taxon>
        <taxon>rosids</taxon>
        <taxon>fabids</taxon>
        <taxon>Malpighiales</taxon>
        <taxon>Salicaceae</taxon>
        <taxon>Saliceae</taxon>
        <taxon>Salix</taxon>
    </lineage>
</organism>
<name>A0ABQ9A7X3_9ROSI</name>
<evidence type="ECO:0000313" key="3">
    <source>
        <dbReference type="Proteomes" id="UP001141253"/>
    </source>
</evidence>
<feature type="signal peptide" evidence="1">
    <location>
        <begin position="1"/>
        <end position="22"/>
    </location>
</feature>
<gene>
    <name evidence="2" type="ORF">OIU77_012996</name>
</gene>
<evidence type="ECO:0000313" key="2">
    <source>
        <dbReference type="EMBL" id="KAJ6323278.1"/>
    </source>
</evidence>
<keyword evidence="3" id="KW-1185">Reference proteome</keyword>
<reference evidence="2" key="1">
    <citation type="submission" date="2022-10" db="EMBL/GenBank/DDBJ databases">
        <authorList>
            <person name="Hyden B.L."/>
            <person name="Feng K."/>
            <person name="Yates T."/>
            <person name="Jawdy S."/>
            <person name="Smart L.B."/>
            <person name="Muchero W."/>
        </authorList>
    </citation>
    <scope>NUCLEOTIDE SEQUENCE</scope>
    <source>
        <tissue evidence="2">Shoot tip</tissue>
    </source>
</reference>
<accession>A0ABQ9A7X3</accession>
<sequence length="74" mass="7931">MCLDSYGMLQLVVILICDAAECTSIEASSRAVHPVHGRAGIISQLQQHQTIDAQSELVSYSSLQLTAASANTRK</sequence>
<evidence type="ECO:0008006" key="4">
    <source>
        <dbReference type="Google" id="ProtNLM"/>
    </source>
</evidence>
<feature type="chain" id="PRO_5045671510" description="Secreted protein" evidence="1">
    <location>
        <begin position="23"/>
        <end position="74"/>
    </location>
</feature>
<protein>
    <recommendedName>
        <fullName evidence="4">Secreted protein</fullName>
    </recommendedName>
</protein>
<reference evidence="2" key="2">
    <citation type="journal article" date="2023" name="Int. J. Mol. Sci.">
        <title>De Novo Assembly and Annotation of 11 Diverse Shrub Willow (Salix) Genomes Reveals Novel Gene Organization in Sex-Linked Regions.</title>
        <authorList>
            <person name="Hyden B."/>
            <person name="Feng K."/>
            <person name="Yates T.B."/>
            <person name="Jawdy S."/>
            <person name="Cereghino C."/>
            <person name="Smart L.B."/>
            <person name="Muchero W."/>
        </authorList>
    </citation>
    <scope>NUCLEOTIDE SEQUENCE</scope>
    <source>
        <tissue evidence="2">Shoot tip</tissue>
    </source>
</reference>
<dbReference type="EMBL" id="JAPFFI010000023">
    <property type="protein sequence ID" value="KAJ6323278.1"/>
    <property type="molecule type" value="Genomic_DNA"/>
</dbReference>
<dbReference type="Proteomes" id="UP001141253">
    <property type="component" value="Chromosome 8"/>
</dbReference>
<proteinExistence type="predicted"/>
<comment type="caution">
    <text evidence="2">The sequence shown here is derived from an EMBL/GenBank/DDBJ whole genome shotgun (WGS) entry which is preliminary data.</text>
</comment>
<keyword evidence="1" id="KW-0732">Signal</keyword>
<evidence type="ECO:0000256" key="1">
    <source>
        <dbReference type="SAM" id="SignalP"/>
    </source>
</evidence>